<reference evidence="1" key="1">
    <citation type="journal article" date="2022" name="bioRxiv">
        <title>Population genetic analysis of Ophidiomyces ophidiicola, the causative agent of snake fungal disease, indicates recent introductions to the USA.</title>
        <authorList>
            <person name="Ladner J.T."/>
            <person name="Palmer J.M."/>
            <person name="Ettinger C.L."/>
            <person name="Stajich J.E."/>
            <person name="Farrell T.M."/>
            <person name="Glorioso B.M."/>
            <person name="Lawson B."/>
            <person name="Price S.J."/>
            <person name="Stengle A.G."/>
            <person name="Grear D.A."/>
            <person name="Lorch J.M."/>
        </authorList>
    </citation>
    <scope>NUCLEOTIDE SEQUENCE</scope>
    <source>
        <strain evidence="1">NWHC 24266-5</strain>
    </source>
</reference>
<gene>
    <name evidence="1" type="ORF">LOY88_002669</name>
</gene>
<name>A0ACB8UYC5_9EURO</name>
<proteinExistence type="predicted"/>
<sequence length="388" mass="42691">MAEHHNSFVSQKSSDSGLQAYLHPLVLLNISDHITRHAVRQQHGPIVGALLGQHKGRTISLEHVFECTTVVEPNGDVFLHQAWFSERLQQFKDVHKSPALDLVGWFTITPLAGPTLAQLPLHRQLLEHYNEAAVLLAFHASELESPSSTGKLPITIYESVYEEDNVEDVDRSMDIDGQPQTRQLHLRFRELPYSIETGEAEMISVDFVATGGGNAAAVESSETPRLVPKHVPDHAFLSREDEDLIASLTTRLGAVRILESRLHLIKAYLSSQIPSTAPTDASTSPSLSHSILRSIYSLIFHLALLTPQGSNALSVESLAQANDVALVALLASMGGSVQALRELGKKFSIECTVRQDNGTRDPHASTQSRLRDEMMLRGRSMKGDTIWG</sequence>
<protein>
    <submittedName>
        <fullName evidence="1">Uncharacterized protein</fullName>
    </submittedName>
</protein>
<dbReference type="EMBL" id="JALBCA010000032">
    <property type="protein sequence ID" value="KAI2388269.1"/>
    <property type="molecule type" value="Genomic_DNA"/>
</dbReference>
<accession>A0ACB8UYC5</accession>
<comment type="caution">
    <text evidence="1">The sequence shown here is derived from an EMBL/GenBank/DDBJ whole genome shotgun (WGS) entry which is preliminary data.</text>
</comment>
<organism evidence="1">
    <name type="scientific">Ophidiomyces ophidiicola</name>
    <dbReference type="NCBI Taxonomy" id="1387563"/>
    <lineage>
        <taxon>Eukaryota</taxon>
        <taxon>Fungi</taxon>
        <taxon>Dikarya</taxon>
        <taxon>Ascomycota</taxon>
        <taxon>Pezizomycotina</taxon>
        <taxon>Eurotiomycetes</taxon>
        <taxon>Eurotiomycetidae</taxon>
        <taxon>Onygenales</taxon>
        <taxon>Onygenaceae</taxon>
        <taxon>Ophidiomyces</taxon>
    </lineage>
</organism>
<evidence type="ECO:0000313" key="1">
    <source>
        <dbReference type="EMBL" id="KAI2388269.1"/>
    </source>
</evidence>